<protein>
    <submittedName>
        <fullName evidence="2">Uncharacterized protein</fullName>
    </submittedName>
</protein>
<feature type="non-terminal residue" evidence="2">
    <location>
        <position position="60"/>
    </location>
</feature>
<dbReference type="EMBL" id="JARJCW010000040">
    <property type="protein sequence ID" value="KAJ7206259.1"/>
    <property type="molecule type" value="Genomic_DNA"/>
</dbReference>
<proteinExistence type="predicted"/>
<name>A0AAD6VH01_9AGAR</name>
<reference evidence="2" key="1">
    <citation type="submission" date="2023-03" db="EMBL/GenBank/DDBJ databases">
        <title>Massive genome expansion in bonnet fungi (Mycena s.s.) driven by repeated elements and novel gene families across ecological guilds.</title>
        <authorList>
            <consortium name="Lawrence Berkeley National Laboratory"/>
            <person name="Harder C.B."/>
            <person name="Miyauchi S."/>
            <person name="Viragh M."/>
            <person name="Kuo A."/>
            <person name="Thoen E."/>
            <person name="Andreopoulos B."/>
            <person name="Lu D."/>
            <person name="Skrede I."/>
            <person name="Drula E."/>
            <person name="Henrissat B."/>
            <person name="Morin E."/>
            <person name="Kohler A."/>
            <person name="Barry K."/>
            <person name="LaButti K."/>
            <person name="Morin E."/>
            <person name="Salamov A."/>
            <person name="Lipzen A."/>
            <person name="Mereny Z."/>
            <person name="Hegedus B."/>
            <person name="Baldrian P."/>
            <person name="Stursova M."/>
            <person name="Weitz H."/>
            <person name="Taylor A."/>
            <person name="Grigoriev I.V."/>
            <person name="Nagy L.G."/>
            <person name="Martin F."/>
            <person name="Kauserud H."/>
        </authorList>
    </citation>
    <scope>NUCLEOTIDE SEQUENCE</scope>
    <source>
        <strain evidence="2">9144</strain>
    </source>
</reference>
<dbReference type="Proteomes" id="UP001219525">
    <property type="component" value="Unassembled WGS sequence"/>
</dbReference>
<dbReference type="EMBL" id="JARJCW010000025">
    <property type="protein sequence ID" value="KAJ7211710.1"/>
    <property type="molecule type" value="Genomic_DNA"/>
</dbReference>
<sequence>ADIVVLADEQEPHPYWYACIIGIFHARVRLHGENKPFKVLFFLWVRWFERDTKYHAGWKA</sequence>
<comment type="caution">
    <text evidence="2">The sequence shown here is derived from an EMBL/GenBank/DDBJ whole genome shotgun (WGS) entry which is preliminary data.</text>
</comment>
<feature type="non-terminal residue" evidence="2">
    <location>
        <position position="1"/>
    </location>
</feature>
<evidence type="ECO:0000313" key="2">
    <source>
        <dbReference type="EMBL" id="KAJ7211710.1"/>
    </source>
</evidence>
<dbReference type="AlphaFoldDB" id="A0AAD6VH01"/>
<accession>A0AAD6VH01</accession>
<evidence type="ECO:0000313" key="1">
    <source>
        <dbReference type="EMBL" id="KAJ7206259.1"/>
    </source>
</evidence>
<evidence type="ECO:0000313" key="3">
    <source>
        <dbReference type="Proteomes" id="UP001219525"/>
    </source>
</evidence>
<gene>
    <name evidence="2" type="ORF">GGX14DRAFT_303772</name>
    <name evidence="1" type="ORF">GGX14DRAFT_310434</name>
</gene>
<keyword evidence="3" id="KW-1185">Reference proteome</keyword>
<organism evidence="2 3">
    <name type="scientific">Mycena pura</name>
    <dbReference type="NCBI Taxonomy" id="153505"/>
    <lineage>
        <taxon>Eukaryota</taxon>
        <taxon>Fungi</taxon>
        <taxon>Dikarya</taxon>
        <taxon>Basidiomycota</taxon>
        <taxon>Agaricomycotina</taxon>
        <taxon>Agaricomycetes</taxon>
        <taxon>Agaricomycetidae</taxon>
        <taxon>Agaricales</taxon>
        <taxon>Marasmiineae</taxon>
        <taxon>Mycenaceae</taxon>
        <taxon>Mycena</taxon>
    </lineage>
</organism>